<dbReference type="InterPro" id="IPR016167">
    <property type="entry name" value="FAD-bd_PCMH_sub1"/>
</dbReference>
<comment type="similarity">
    <text evidence="16">Belongs to the MurB family.</text>
</comment>
<name>A0AAE3DMM9_9FIRM</name>
<comment type="function">
    <text evidence="2 16">Cell wall formation.</text>
</comment>
<keyword evidence="6 16" id="KW-0132">Cell division</keyword>
<proteinExistence type="inferred from homology"/>
<keyword evidence="7 16" id="KW-0285">Flavoprotein</keyword>
<dbReference type="GO" id="GO:0008360">
    <property type="term" value="P:regulation of cell shape"/>
    <property type="evidence" value="ECO:0007669"/>
    <property type="project" value="UniProtKB-KW"/>
</dbReference>
<dbReference type="GO" id="GO:0005829">
    <property type="term" value="C:cytosol"/>
    <property type="evidence" value="ECO:0007669"/>
    <property type="project" value="TreeGrafter"/>
</dbReference>
<sequence length="301" mass="32762">MSDRLNEILPKERILTEERMDRHTTFRTGGPARYFLVIETRKELAQVLAWLQEEALPWFLLGNGSNLLVGDRGYRGAILHLAGEFLKTEIDEATIRCGAGAMLSAVSRSAMEAGLTGLEFASGIPGTIGGAVRMNAGAYNGEIAGVTESVEVMEPDGRCRVYNREEMAFGYRTSIVKTKPCVVLSTVLKLQKGDRSEISATMQELSAKRREKQPLEYPSAGSTFKRPEGYFAGKLIMDAGLAGACVGGAQVSEKHCGFVINRKNATSADVAGLIQKVTETVQEKFGVTLEPEVIFLGDFEK</sequence>
<dbReference type="InterPro" id="IPR003170">
    <property type="entry name" value="MurB"/>
</dbReference>
<dbReference type="Pfam" id="PF02873">
    <property type="entry name" value="MurB_C"/>
    <property type="match status" value="1"/>
</dbReference>
<keyword evidence="11 16" id="KW-0573">Peptidoglycan synthesis</keyword>
<comment type="cofactor">
    <cofactor evidence="1 16">
        <name>FAD</name>
        <dbReference type="ChEBI" id="CHEBI:57692"/>
    </cofactor>
</comment>
<dbReference type="NCBIfam" id="TIGR00179">
    <property type="entry name" value="murB"/>
    <property type="match status" value="1"/>
</dbReference>
<dbReference type="SUPFAM" id="SSF56194">
    <property type="entry name" value="Uridine diphospho-N-Acetylenolpyruvylglucosamine reductase, MurB, C-terminal domain"/>
    <property type="match status" value="1"/>
</dbReference>
<dbReference type="GO" id="GO:0051301">
    <property type="term" value="P:cell division"/>
    <property type="evidence" value="ECO:0007669"/>
    <property type="project" value="UniProtKB-KW"/>
</dbReference>
<dbReference type="GO" id="GO:0071949">
    <property type="term" value="F:FAD binding"/>
    <property type="evidence" value="ECO:0007669"/>
    <property type="project" value="InterPro"/>
</dbReference>
<evidence type="ECO:0000256" key="10">
    <source>
        <dbReference type="ARBA" id="ARBA00022960"/>
    </source>
</evidence>
<keyword evidence="14 16" id="KW-0961">Cell wall biogenesis/degradation</keyword>
<keyword evidence="13 16" id="KW-0131">Cell cycle</keyword>
<evidence type="ECO:0000256" key="3">
    <source>
        <dbReference type="ARBA" id="ARBA00004496"/>
    </source>
</evidence>
<evidence type="ECO:0000259" key="17">
    <source>
        <dbReference type="PROSITE" id="PS51387"/>
    </source>
</evidence>
<keyword evidence="5 16" id="KW-0963">Cytoplasm</keyword>
<keyword evidence="9 16" id="KW-0521">NADP</keyword>
<evidence type="ECO:0000256" key="6">
    <source>
        <dbReference type="ARBA" id="ARBA00022618"/>
    </source>
</evidence>
<dbReference type="GO" id="GO:0071555">
    <property type="term" value="P:cell wall organization"/>
    <property type="evidence" value="ECO:0007669"/>
    <property type="project" value="UniProtKB-KW"/>
</dbReference>
<dbReference type="Gene3D" id="3.30.465.10">
    <property type="match status" value="1"/>
</dbReference>
<evidence type="ECO:0000313" key="19">
    <source>
        <dbReference type="Proteomes" id="UP001199355"/>
    </source>
</evidence>
<dbReference type="InterPro" id="IPR011601">
    <property type="entry name" value="MurB_C"/>
</dbReference>
<evidence type="ECO:0000256" key="5">
    <source>
        <dbReference type="ARBA" id="ARBA00022490"/>
    </source>
</evidence>
<dbReference type="HAMAP" id="MF_00037">
    <property type="entry name" value="MurB"/>
    <property type="match status" value="1"/>
</dbReference>
<evidence type="ECO:0000256" key="7">
    <source>
        <dbReference type="ARBA" id="ARBA00022630"/>
    </source>
</evidence>
<comment type="subcellular location">
    <subcellularLocation>
        <location evidence="3 16">Cytoplasm</location>
    </subcellularLocation>
</comment>
<evidence type="ECO:0000256" key="14">
    <source>
        <dbReference type="ARBA" id="ARBA00023316"/>
    </source>
</evidence>
<dbReference type="Pfam" id="PF01565">
    <property type="entry name" value="FAD_binding_4"/>
    <property type="match status" value="1"/>
</dbReference>
<feature type="active site" description="Proton donor" evidence="16">
    <location>
        <position position="222"/>
    </location>
</feature>
<comment type="catalytic activity">
    <reaction evidence="15 16">
        <text>UDP-N-acetyl-alpha-D-muramate + NADP(+) = UDP-N-acetyl-3-O-(1-carboxyvinyl)-alpha-D-glucosamine + NADPH + H(+)</text>
        <dbReference type="Rhea" id="RHEA:12248"/>
        <dbReference type="ChEBI" id="CHEBI:15378"/>
        <dbReference type="ChEBI" id="CHEBI:57783"/>
        <dbReference type="ChEBI" id="CHEBI:58349"/>
        <dbReference type="ChEBI" id="CHEBI:68483"/>
        <dbReference type="ChEBI" id="CHEBI:70757"/>
        <dbReference type="EC" id="1.3.1.98"/>
    </reaction>
</comment>
<accession>A0AAE3DMM9</accession>
<evidence type="ECO:0000256" key="13">
    <source>
        <dbReference type="ARBA" id="ARBA00023306"/>
    </source>
</evidence>
<evidence type="ECO:0000256" key="1">
    <source>
        <dbReference type="ARBA" id="ARBA00001974"/>
    </source>
</evidence>
<dbReference type="InterPro" id="IPR006094">
    <property type="entry name" value="Oxid_FAD_bind_N"/>
</dbReference>
<protein>
    <recommendedName>
        <fullName evidence="16">UDP-N-acetylenolpyruvoylglucosamine reductase</fullName>
        <ecNumber evidence="16">1.3.1.98</ecNumber>
    </recommendedName>
    <alternativeName>
        <fullName evidence="16">UDP-N-acetylmuramate dehydrogenase</fullName>
    </alternativeName>
</protein>
<dbReference type="GO" id="GO:0008762">
    <property type="term" value="F:UDP-N-acetylmuramate dehydrogenase activity"/>
    <property type="evidence" value="ECO:0007669"/>
    <property type="project" value="UniProtKB-UniRule"/>
</dbReference>
<organism evidence="18 19">
    <name type="scientific">Gallintestinimicrobium propionicum</name>
    <dbReference type="NCBI Taxonomy" id="2981770"/>
    <lineage>
        <taxon>Bacteria</taxon>
        <taxon>Bacillati</taxon>
        <taxon>Bacillota</taxon>
        <taxon>Clostridia</taxon>
        <taxon>Lachnospirales</taxon>
        <taxon>Lachnospiraceae</taxon>
        <taxon>Gallintestinimicrobium</taxon>
    </lineage>
</organism>
<dbReference type="SUPFAM" id="SSF56176">
    <property type="entry name" value="FAD-binding/transporter-associated domain-like"/>
    <property type="match status" value="1"/>
</dbReference>
<dbReference type="InterPro" id="IPR016169">
    <property type="entry name" value="FAD-bd_PCMH_sub2"/>
</dbReference>
<dbReference type="PANTHER" id="PTHR21071:SF4">
    <property type="entry name" value="UDP-N-ACETYLENOLPYRUVOYLGLUCOSAMINE REDUCTASE"/>
    <property type="match status" value="1"/>
</dbReference>
<keyword evidence="12 16" id="KW-0560">Oxidoreductase</keyword>
<dbReference type="EMBL" id="JAJEQF010000017">
    <property type="protein sequence ID" value="MCC2167674.1"/>
    <property type="molecule type" value="Genomic_DNA"/>
</dbReference>
<feature type="active site" evidence="16">
    <location>
        <position position="172"/>
    </location>
</feature>
<evidence type="ECO:0000313" key="18">
    <source>
        <dbReference type="EMBL" id="MCC2167674.1"/>
    </source>
</evidence>
<evidence type="ECO:0000256" key="9">
    <source>
        <dbReference type="ARBA" id="ARBA00022857"/>
    </source>
</evidence>
<dbReference type="EC" id="1.3.1.98" evidence="16"/>
<comment type="pathway">
    <text evidence="4 16">Cell wall biogenesis; peptidoglycan biosynthesis.</text>
</comment>
<dbReference type="Gene3D" id="3.30.43.10">
    <property type="entry name" value="Uridine Diphospho-n-acetylenolpyruvylglucosamine Reductase, domain 2"/>
    <property type="match status" value="1"/>
</dbReference>
<dbReference type="PROSITE" id="PS51387">
    <property type="entry name" value="FAD_PCMH"/>
    <property type="match status" value="1"/>
</dbReference>
<dbReference type="AlphaFoldDB" id="A0AAE3DMM9"/>
<evidence type="ECO:0000256" key="12">
    <source>
        <dbReference type="ARBA" id="ARBA00023002"/>
    </source>
</evidence>
<keyword evidence="10 16" id="KW-0133">Cell shape</keyword>
<evidence type="ECO:0000256" key="16">
    <source>
        <dbReference type="HAMAP-Rule" id="MF_00037"/>
    </source>
</evidence>
<feature type="active site" evidence="16">
    <location>
        <position position="292"/>
    </location>
</feature>
<dbReference type="InterPro" id="IPR036318">
    <property type="entry name" value="FAD-bd_PCMH-like_sf"/>
</dbReference>
<evidence type="ECO:0000256" key="2">
    <source>
        <dbReference type="ARBA" id="ARBA00003921"/>
    </source>
</evidence>
<evidence type="ECO:0000256" key="11">
    <source>
        <dbReference type="ARBA" id="ARBA00022984"/>
    </source>
</evidence>
<evidence type="ECO:0000256" key="4">
    <source>
        <dbReference type="ARBA" id="ARBA00004752"/>
    </source>
</evidence>
<reference evidence="18 19" key="1">
    <citation type="submission" date="2021-10" db="EMBL/GenBank/DDBJ databases">
        <title>Anaerobic single-cell dispensing facilitates the cultivation of human gut bacteria.</title>
        <authorList>
            <person name="Afrizal A."/>
        </authorList>
    </citation>
    <scope>NUCLEOTIDE SEQUENCE [LARGE SCALE GENOMIC DNA]</scope>
    <source>
        <strain evidence="18 19">CLA-AA-H244</strain>
    </source>
</reference>
<keyword evidence="19" id="KW-1185">Reference proteome</keyword>
<comment type="caution">
    <text evidence="18">The sequence shown here is derived from an EMBL/GenBank/DDBJ whole genome shotgun (WGS) entry which is preliminary data.</text>
</comment>
<dbReference type="RefSeq" id="WP_308728229.1">
    <property type="nucleotide sequence ID" value="NZ_JAJEQF010000017.1"/>
</dbReference>
<evidence type="ECO:0000256" key="15">
    <source>
        <dbReference type="ARBA" id="ARBA00048914"/>
    </source>
</evidence>
<dbReference type="NCBIfam" id="NF010480">
    <property type="entry name" value="PRK13905.1"/>
    <property type="match status" value="1"/>
</dbReference>
<dbReference type="InterPro" id="IPR036635">
    <property type="entry name" value="MurB_C_sf"/>
</dbReference>
<dbReference type="InterPro" id="IPR016166">
    <property type="entry name" value="FAD-bd_PCMH"/>
</dbReference>
<dbReference type="Proteomes" id="UP001199355">
    <property type="component" value="Unassembled WGS sequence"/>
</dbReference>
<feature type="domain" description="FAD-binding PCMH-type" evidence="17">
    <location>
        <begin position="27"/>
        <end position="193"/>
    </location>
</feature>
<evidence type="ECO:0000256" key="8">
    <source>
        <dbReference type="ARBA" id="ARBA00022827"/>
    </source>
</evidence>
<dbReference type="PANTHER" id="PTHR21071">
    <property type="entry name" value="UDP-N-ACETYLENOLPYRUVOYLGLUCOSAMINE REDUCTASE"/>
    <property type="match status" value="1"/>
</dbReference>
<gene>
    <name evidence="16 18" type="primary">murB</name>
    <name evidence="18" type="ORF">LKD45_08220</name>
</gene>
<keyword evidence="8 16" id="KW-0274">FAD</keyword>
<dbReference type="GO" id="GO:0009252">
    <property type="term" value="P:peptidoglycan biosynthetic process"/>
    <property type="evidence" value="ECO:0007669"/>
    <property type="project" value="UniProtKB-UniRule"/>
</dbReference>
<dbReference type="Gene3D" id="3.90.78.10">
    <property type="entry name" value="UDP-N-acetylenolpyruvoylglucosamine reductase, C-terminal domain"/>
    <property type="match status" value="1"/>
</dbReference>